<dbReference type="EMBL" id="BARS01017191">
    <property type="protein sequence ID" value="GAF95218.1"/>
    <property type="molecule type" value="Genomic_DNA"/>
</dbReference>
<keyword evidence="2" id="KW-0547">Nucleotide-binding</keyword>
<protein>
    <recommendedName>
        <fullName evidence="4">ABC transporter domain-containing protein</fullName>
    </recommendedName>
</protein>
<dbReference type="SUPFAM" id="SSF52540">
    <property type="entry name" value="P-loop containing nucleoside triphosphate hydrolases"/>
    <property type="match status" value="1"/>
</dbReference>
<evidence type="ECO:0000256" key="1">
    <source>
        <dbReference type="ARBA" id="ARBA00022448"/>
    </source>
</evidence>
<evidence type="ECO:0000256" key="2">
    <source>
        <dbReference type="ARBA" id="ARBA00022741"/>
    </source>
</evidence>
<organism evidence="5">
    <name type="scientific">marine sediment metagenome</name>
    <dbReference type="NCBI Taxonomy" id="412755"/>
    <lineage>
        <taxon>unclassified sequences</taxon>
        <taxon>metagenomes</taxon>
        <taxon>ecological metagenomes</taxon>
    </lineage>
</organism>
<evidence type="ECO:0000256" key="3">
    <source>
        <dbReference type="ARBA" id="ARBA00022840"/>
    </source>
</evidence>
<dbReference type="Pfam" id="PF00005">
    <property type="entry name" value="ABC_tran"/>
    <property type="match status" value="1"/>
</dbReference>
<evidence type="ECO:0000313" key="5">
    <source>
        <dbReference type="EMBL" id="GAF95218.1"/>
    </source>
</evidence>
<dbReference type="GO" id="GO:0005886">
    <property type="term" value="C:plasma membrane"/>
    <property type="evidence" value="ECO:0007669"/>
    <property type="project" value="TreeGrafter"/>
</dbReference>
<reference evidence="5" key="1">
    <citation type="journal article" date="2014" name="Front. Microbiol.">
        <title>High frequency of phylogenetically diverse reductive dehalogenase-homologous genes in deep subseafloor sedimentary metagenomes.</title>
        <authorList>
            <person name="Kawai M."/>
            <person name="Futagami T."/>
            <person name="Toyoda A."/>
            <person name="Takaki Y."/>
            <person name="Nishi S."/>
            <person name="Hori S."/>
            <person name="Arai W."/>
            <person name="Tsubouchi T."/>
            <person name="Morono Y."/>
            <person name="Uchiyama I."/>
            <person name="Ito T."/>
            <person name="Fujiyama A."/>
            <person name="Inagaki F."/>
            <person name="Takami H."/>
        </authorList>
    </citation>
    <scope>NUCLEOTIDE SEQUENCE</scope>
    <source>
        <strain evidence="5">Expedition CK06-06</strain>
    </source>
</reference>
<comment type="caution">
    <text evidence="5">The sequence shown here is derived from an EMBL/GenBank/DDBJ whole genome shotgun (WGS) entry which is preliminary data.</text>
</comment>
<dbReference type="AlphaFoldDB" id="X0TNT4"/>
<dbReference type="PANTHER" id="PTHR45772:SF9">
    <property type="entry name" value="CONSERVED COMPONENT OF ABC TRANSPORTER FOR NATURAL AMINO ACIDS"/>
    <property type="match status" value="1"/>
</dbReference>
<dbReference type="InterPro" id="IPR027417">
    <property type="entry name" value="P-loop_NTPase"/>
</dbReference>
<dbReference type="InterPro" id="IPR051120">
    <property type="entry name" value="ABC_AA/LPS_Transport"/>
</dbReference>
<keyword evidence="3" id="KW-0067">ATP-binding</keyword>
<dbReference type="InterPro" id="IPR003439">
    <property type="entry name" value="ABC_transporter-like_ATP-bd"/>
</dbReference>
<name>X0TNT4_9ZZZZ</name>
<feature type="non-terminal residue" evidence="5">
    <location>
        <position position="74"/>
    </location>
</feature>
<feature type="domain" description="ABC transporter" evidence="4">
    <location>
        <begin position="20"/>
        <end position="64"/>
    </location>
</feature>
<sequence length="74" mass="7891">MTPILEVKGLSMDFGGLRALDQLDLDVKEGEIVALIGPNGAGKTTFFNCITGIHPPTEGDMLIAPPGKKKQERV</sequence>
<dbReference type="PANTHER" id="PTHR45772">
    <property type="entry name" value="CONSERVED COMPONENT OF ABC TRANSPORTER FOR NATURAL AMINO ACIDS-RELATED"/>
    <property type="match status" value="1"/>
</dbReference>
<gene>
    <name evidence="5" type="ORF">S01H1_28158</name>
</gene>
<dbReference type="GO" id="GO:0005524">
    <property type="term" value="F:ATP binding"/>
    <property type="evidence" value="ECO:0007669"/>
    <property type="project" value="UniProtKB-KW"/>
</dbReference>
<dbReference type="GO" id="GO:0016887">
    <property type="term" value="F:ATP hydrolysis activity"/>
    <property type="evidence" value="ECO:0007669"/>
    <property type="project" value="InterPro"/>
</dbReference>
<keyword evidence="1" id="KW-0813">Transport</keyword>
<accession>X0TNT4</accession>
<evidence type="ECO:0000259" key="4">
    <source>
        <dbReference type="Pfam" id="PF00005"/>
    </source>
</evidence>
<dbReference type="Gene3D" id="3.40.50.300">
    <property type="entry name" value="P-loop containing nucleotide triphosphate hydrolases"/>
    <property type="match status" value="1"/>
</dbReference>
<proteinExistence type="predicted"/>